<dbReference type="RefSeq" id="WP_139184807.1">
    <property type="nucleotide sequence ID" value="NZ_FOEH01000002.1"/>
</dbReference>
<keyword evidence="6" id="KW-0282">Flagellum</keyword>
<dbReference type="Pfam" id="PF07238">
    <property type="entry name" value="PilZ"/>
    <property type="match status" value="1"/>
</dbReference>
<dbReference type="Proteomes" id="UP000198733">
    <property type="component" value="Unassembled WGS sequence"/>
</dbReference>
<sequence>MKIGTLLNLELKQDQTGEVLKYRCKVVEKNEDYLYIDYPIEIKTNKTAFLHRGSRLSVEYVGKDQSVYKFHTEIIARVKLNVPALIIDFPRKDNIKRIQRREYVRIETAIDIAFHGSKDSFTTVTSDISGGGLSIIVPNGKTIVEKEEASVWIVLQMHSGEFQYVTALTEVIRVKESESTASIASLKFISVTKPVRQNIVRYCFEKQREARKKELL</sequence>
<name>A0A1H9EI23_9BACI</name>
<evidence type="ECO:0000259" key="5">
    <source>
        <dbReference type="Pfam" id="PF12945"/>
    </source>
</evidence>
<evidence type="ECO:0000259" key="4">
    <source>
        <dbReference type="Pfam" id="PF07238"/>
    </source>
</evidence>
<evidence type="ECO:0000256" key="1">
    <source>
        <dbReference type="ARBA" id="ARBA00022636"/>
    </source>
</evidence>
<proteinExistence type="predicted"/>
<keyword evidence="2" id="KW-0547">Nucleotide-binding</keyword>
<keyword evidence="1" id="KW-0973">c-di-GMP</keyword>
<accession>A0A1H9EI23</accession>
<dbReference type="InterPro" id="IPR012349">
    <property type="entry name" value="Split_barrel_FMN-bd"/>
</dbReference>
<dbReference type="InterPro" id="IPR009926">
    <property type="entry name" value="T3SS_YcgR_PilZN"/>
</dbReference>
<keyword evidence="6" id="KW-0969">Cilium</keyword>
<dbReference type="EMBL" id="FOEH01000002">
    <property type="protein sequence ID" value="SEQ25265.1"/>
    <property type="molecule type" value="Genomic_DNA"/>
</dbReference>
<dbReference type="Gene3D" id="2.30.110.10">
    <property type="entry name" value="Electron Transport, Fmn-binding Protein, Chain A"/>
    <property type="match status" value="1"/>
</dbReference>
<keyword evidence="6" id="KW-0966">Cell projection</keyword>
<dbReference type="SUPFAM" id="SSF141371">
    <property type="entry name" value="PilZ domain-like"/>
    <property type="match status" value="1"/>
</dbReference>
<organism evidence="6 7">
    <name type="scientific">Virgibacillus subterraneus</name>
    <dbReference type="NCBI Taxonomy" id="621109"/>
    <lineage>
        <taxon>Bacteria</taxon>
        <taxon>Bacillati</taxon>
        <taxon>Bacillota</taxon>
        <taxon>Bacilli</taxon>
        <taxon>Bacillales</taxon>
        <taxon>Bacillaceae</taxon>
        <taxon>Virgibacillus</taxon>
    </lineage>
</organism>
<dbReference type="Gene3D" id="2.40.10.220">
    <property type="entry name" value="predicted glycosyltransferase like domains"/>
    <property type="match status" value="1"/>
</dbReference>
<evidence type="ECO:0000256" key="3">
    <source>
        <dbReference type="ARBA" id="ARBA00023143"/>
    </source>
</evidence>
<reference evidence="6 7" key="1">
    <citation type="submission" date="2016-10" db="EMBL/GenBank/DDBJ databases">
        <authorList>
            <person name="Varghese N."/>
            <person name="Submissions S."/>
        </authorList>
    </citation>
    <scope>NUCLEOTIDE SEQUENCE [LARGE SCALE GENOMIC DNA]</scope>
    <source>
        <strain evidence="6 7">CGMCC 1.7734</strain>
    </source>
</reference>
<evidence type="ECO:0000313" key="7">
    <source>
        <dbReference type="Proteomes" id="UP000198733"/>
    </source>
</evidence>
<keyword evidence="3" id="KW-0975">Bacterial flagellum</keyword>
<evidence type="ECO:0000313" key="6">
    <source>
        <dbReference type="EMBL" id="SEQ25265.1"/>
    </source>
</evidence>
<comment type="caution">
    <text evidence="6">The sequence shown here is derived from an EMBL/GenBank/DDBJ whole genome shotgun (WGS) entry which is preliminary data.</text>
</comment>
<keyword evidence="7" id="KW-1185">Reference proteome</keyword>
<feature type="domain" description="PilZ" evidence="4">
    <location>
        <begin position="99"/>
        <end position="205"/>
    </location>
</feature>
<evidence type="ECO:0000256" key="2">
    <source>
        <dbReference type="ARBA" id="ARBA00022741"/>
    </source>
</evidence>
<dbReference type="InterPro" id="IPR009875">
    <property type="entry name" value="PilZ_domain"/>
</dbReference>
<protein>
    <submittedName>
        <fullName evidence="6">C-di-GMP-binding flagellar brake protein YcgR, contains PilZNR and PilZ domains</fullName>
    </submittedName>
</protein>
<dbReference type="Pfam" id="PF12945">
    <property type="entry name" value="PilZNR"/>
    <property type="match status" value="1"/>
</dbReference>
<feature type="domain" description="Type III secretion system flagellar brake protein YcgR PilZN" evidence="5">
    <location>
        <begin position="2"/>
        <end position="90"/>
    </location>
</feature>
<gene>
    <name evidence="6" type="ORF">SAMN05216232_2039</name>
</gene>